<evidence type="ECO:0000313" key="11">
    <source>
        <dbReference type="EMBL" id="GMI23954.1"/>
    </source>
</evidence>
<dbReference type="Gene3D" id="2.40.128.330">
    <property type="match status" value="1"/>
</dbReference>
<evidence type="ECO:0000256" key="4">
    <source>
        <dbReference type="ARBA" id="ARBA00022842"/>
    </source>
</evidence>
<dbReference type="InterPro" id="IPR039204">
    <property type="entry name" value="MRS2-like"/>
</dbReference>
<keyword evidence="8 9" id="KW-0472">Membrane</keyword>
<evidence type="ECO:0000256" key="6">
    <source>
        <dbReference type="ARBA" id="ARBA00022989"/>
    </source>
</evidence>
<sequence>MSPGKGMFVRGGRKEASVRKSVLTERLHYIMVFELTAPTPTSPASPGIFREMRLRDLYNYIQRMVQVEETTSSPLPRSRSASYGSSSSPPASTPKNHHSPLGGYLHPRDMRRMVTPFSKSNLPALIVRRHVILINFDPLRAIILRDRVLLLVPDGADGVVLGLEKSVRGGIKQKVEDVFGEVELKGMRGSASTPVPPSSSSLEESSYIQTDISFELVCLDSVLQAACEVVDKEFRTLSSKVIATTDTLKRSATLSAGAVENAQELLRQCKNEISILEGRTEGMDRAMEEVLGEDEDLALMNLTKLITEPDKFIQPVSKTVLEEEGDEPELIIEAYSQQSLSTLNGLKLLRGQVQSTEELVSMQLDRNRNRLLAYNTLLSLVTACLAAAGLVGSFFGMNINNGIEQEEGAFPKVVWGTLGGATAMGVIMVWKLTKTGVF</sequence>
<evidence type="ECO:0000313" key="12">
    <source>
        <dbReference type="Proteomes" id="UP001165065"/>
    </source>
</evidence>
<proteinExistence type="inferred from homology"/>
<evidence type="ECO:0000256" key="1">
    <source>
        <dbReference type="ARBA" id="ARBA00004141"/>
    </source>
</evidence>
<dbReference type="Proteomes" id="UP001165065">
    <property type="component" value="Unassembled WGS sequence"/>
</dbReference>
<evidence type="ECO:0000256" key="9">
    <source>
        <dbReference type="RuleBase" id="RU366042"/>
    </source>
</evidence>
<reference evidence="12" key="1">
    <citation type="journal article" date="2023" name="Commun. Biol.">
        <title>Genome analysis of Parmales, the sister group of diatoms, reveals the evolutionary specialization of diatoms from phago-mixotrophs to photoautotrophs.</title>
        <authorList>
            <person name="Ban H."/>
            <person name="Sato S."/>
            <person name="Yoshikawa S."/>
            <person name="Yamada K."/>
            <person name="Nakamura Y."/>
            <person name="Ichinomiya M."/>
            <person name="Sato N."/>
            <person name="Blanc-Mathieu R."/>
            <person name="Endo H."/>
            <person name="Kuwata A."/>
            <person name="Ogata H."/>
        </authorList>
    </citation>
    <scope>NUCLEOTIDE SEQUENCE [LARGE SCALE GENOMIC DNA]</scope>
</reference>
<gene>
    <name evidence="11" type="ORF">TrCOL_g13200</name>
</gene>
<keyword evidence="9" id="KW-0999">Mitochondrion inner membrane</keyword>
<dbReference type="GO" id="GO:0015095">
    <property type="term" value="F:magnesium ion transmembrane transporter activity"/>
    <property type="evidence" value="ECO:0007669"/>
    <property type="project" value="TreeGrafter"/>
</dbReference>
<evidence type="ECO:0000256" key="10">
    <source>
        <dbReference type="SAM" id="MobiDB-lite"/>
    </source>
</evidence>
<comment type="caution">
    <text evidence="11">The sequence shown here is derived from an EMBL/GenBank/DDBJ whole genome shotgun (WGS) entry which is preliminary data.</text>
</comment>
<dbReference type="AlphaFoldDB" id="A0A9W7FYD5"/>
<keyword evidence="9" id="KW-0496">Mitochondrion</keyword>
<keyword evidence="6 9" id="KW-1133">Transmembrane helix</keyword>
<dbReference type="PANTHER" id="PTHR13890">
    <property type="entry name" value="RNA SPLICING PROTEIN MRS2, MITOCHONDRIAL"/>
    <property type="match status" value="1"/>
</dbReference>
<keyword evidence="2 9" id="KW-0813">Transport</keyword>
<feature type="transmembrane region" description="Helical" evidence="9">
    <location>
        <begin position="413"/>
        <end position="432"/>
    </location>
</feature>
<keyword evidence="7 9" id="KW-0406">Ion transport</keyword>
<dbReference type="EMBL" id="BRYA01000578">
    <property type="protein sequence ID" value="GMI23954.1"/>
    <property type="molecule type" value="Genomic_DNA"/>
</dbReference>
<feature type="region of interest" description="Disordered" evidence="10">
    <location>
        <begin position="69"/>
        <end position="105"/>
    </location>
</feature>
<organism evidence="11 12">
    <name type="scientific">Triparma columacea</name>
    <dbReference type="NCBI Taxonomy" id="722753"/>
    <lineage>
        <taxon>Eukaryota</taxon>
        <taxon>Sar</taxon>
        <taxon>Stramenopiles</taxon>
        <taxon>Ochrophyta</taxon>
        <taxon>Bolidophyceae</taxon>
        <taxon>Parmales</taxon>
        <taxon>Triparmaceae</taxon>
        <taxon>Triparma</taxon>
    </lineage>
</organism>
<evidence type="ECO:0000256" key="5">
    <source>
        <dbReference type="ARBA" id="ARBA00022946"/>
    </source>
</evidence>
<comment type="similarity">
    <text evidence="9">Belongs to the CorA metal ion transporter (MIT) (TC 1.A.35) family.</text>
</comment>
<comment type="subcellular location">
    <subcellularLocation>
        <location evidence="1">Membrane</location>
        <topology evidence="1">Multi-pass membrane protein</topology>
    </subcellularLocation>
    <subcellularLocation>
        <location evidence="9">Mitochondrion inner membrane</location>
        <topology evidence="9">Multi-pass membrane protein</topology>
    </subcellularLocation>
</comment>
<dbReference type="Pfam" id="PF22099">
    <property type="entry name" value="MRS2-like"/>
    <property type="match status" value="1"/>
</dbReference>
<keyword evidence="4 9" id="KW-0460">Magnesium</keyword>
<protein>
    <recommendedName>
        <fullName evidence="9">Magnesium transporter</fullName>
    </recommendedName>
</protein>
<dbReference type="CDD" id="cd12823">
    <property type="entry name" value="Mrs2_Mfm1p-like"/>
    <property type="match status" value="1"/>
</dbReference>
<dbReference type="OrthoDB" id="205404at2759"/>
<feature type="compositionally biased region" description="Low complexity" evidence="10">
    <location>
        <begin position="76"/>
        <end position="94"/>
    </location>
</feature>
<evidence type="ECO:0000256" key="7">
    <source>
        <dbReference type="ARBA" id="ARBA00023065"/>
    </source>
</evidence>
<keyword evidence="5" id="KW-0809">Transit peptide</keyword>
<name>A0A9W7FYD5_9STRA</name>
<feature type="transmembrane region" description="Helical" evidence="9">
    <location>
        <begin position="371"/>
        <end position="393"/>
    </location>
</feature>
<dbReference type="GO" id="GO:0005743">
    <property type="term" value="C:mitochondrial inner membrane"/>
    <property type="evidence" value="ECO:0007669"/>
    <property type="project" value="UniProtKB-SubCell"/>
</dbReference>
<evidence type="ECO:0000256" key="2">
    <source>
        <dbReference type="ARBA" id="ARBA00022448"/>
    </source>
</evidence>
<evidence type="ECO:0000256" key="3">
    <source>
        <dbReference type="ARBA" id="ARBA00022692"/>
    </source>
</evidence>
<accession>A0A9W7FYD5</accession>
<dbReference type="Gene3D" id="1.20.58.340">
    <property type="entry name" value="Magnesium transport protein CorA, transmembrane region"/>
    <property type="match status" value="1"/>
</dbReference>
<evidence type="ECO:0000256" key="8">
    <source>
        <dbReference type="ARBA" id="ARBA00023136"/>
    </source>
</evidence>
<dbReference type="PANTHER" id="PTHR13890:SF0">
    <property type="entry name" value="MAGNESIUM TRANSPORTER MRS2 HOMOLOG, MITOCHONDRIAL"/>
    <property type="match status" value="1"/>
</dbReference>
<keyword evidence="12" id="KW-1185">Reference proteome</keyword>
<keyword evidence="3 9" id="KW-0812">Transmembrane</keyword>